<organism evidence="1 2">
    <name type="scientific">Eretmocerus hayati</name>
    <dbReference type="NCBI Taxonomy" id="131215"/>
    <lineage>
        <taxon>Eukaryota</taxon>
        <taxon>Metazoa</taxon>
        <taxon>Ecdysozoa</taxon>
        <taxon>Arthropoda</taxon>
        <taxon>Hexapoda</taxon>
        <taxon>Insecta</taxon>
        <taxon>Pterygota</taxon>
        <taxon>Neoptera</taxon>
        <taxon>Endopterygota</taxon>
        <taxon>Hymenoptera</taxon>
        <taxon>Apocrita</taxon>
        <taxon>Proctotrupomorpha</taxon>
        <taxon>Chalcidoidea</taxon>
        <taxon>Aphelinidae</taxon>
        <taxon>Aphelininae</taxon>
        <taxon>Eretmocerus</taxon>
    </lineage>
</organism>
<protein>
    <submittedName>
        <fullName evidence="1">Uncharacterized protein</fullName>
    </submittedName>
</protein>
<dbReference type="Proteomes" id="UP001239111">
    <property type="component" value="Chromosome 2"/>
</dbReference>
<evidence type="ECO:0000313" key="2">
    <source>
        <dbReference type="Proteomes" id="UP001239111"/>
    </source>
</evidence>
<evidence type="ECO:0000313" key="1">
    <source>
        <dbReference type="EMBL" id="KAJ8674985.1"/>
    </source>
</evidence>
<proteinExistence type="predicted"/>
<accession>A0ACC2NZM3</accession>
<sequence>MSLPREWSLHHGHHQLSAQLSSNTIQQYQNQQQQNHQDDQKQWHQMDFFEDEIGPKHGSDTWSETPATANESAAASMANANTANCSIDENAVMGQQHANLLGSLFSVHSAPVYELASSANGNGNGSPSRPVSLVVQATATSTPVVPPHLSPPDDDEDTDNLLTISSVTARPLIAKSRELGSSRSGQAGNRRRGNDASAKKKQQQLASAKKKSKKRKRRRPEYGQYEPLDGGYGWAVVFGAFFVQFWVAGLVKSYGVLYVEVMETFENSSASLASWIPAILSCLCLALAPVTSMLSQKYSCRKVVFVGGLFCSLGLITSYFATSLIHLFFTFGVLTGIGGGLSTTPGIILVSQYFESHRALANGIVVSGTAAGGFVFPLLIEYLVGAYGFHGTLLILGGCMLHVCASASMYRPLYKNYPEPRSRTEDEQVKAAEESRQIDEMEKKQDGIEARHRLEMLFAQNDSTAKNNALNELFHQNNTHVNAELAIQLTDSEEEKDTIGVPPMNFKPIHKIRSSSLLHSVEDLSTDSTCFYKSRSSQRSLRASSALAMGGSVNLPQPQQQHQNQQRSRSLTLAEQTASKESLAQRIVASRYIELGLLRDSRFIAMGLSVTLMSAGSPYMLYYLPKYVNDMGYTKTEAGYLVAISAAFDLCGRLGLGYLSDLQLFDRRKTYIASIVGAGIAVLIIPVANSFTILAACVSVYGLLLGCWFLLIPVLLADQFGTEKISSSYGLVRMFQSIGAITVPPLSGYLCDLTKSYIVVFLFMGTCMVLGGTPLLLVNSDDTKSVPDDETKSKQEPTSASATAVKA</sequence>
<keyword evidence="2" id="KW-1185">Reference proteome</keyword>
<comment type="caution">
    <text evidence="1">The sequence shown here is derived from an EMBL/GenBank/DDBJ whole genome shotgun (WGS) entry which is preliminary data.</text>
</comment>
<gene>
    <name evidence="1" type="ORF">QAD02_010771</name>
</gene>
<reference evidence="1" key="1">
    <citation type="submission" date="2023-04" db="EMBL/GenBank/DDBJ databases">
        <title>A chromosome-level genome assembly of the parasitoid wasp Eretmocerus hayati.</title>
        <authorList>
            <person name="Zhong Y."/>
            <person name="Liu S."/>
            <person name="Liu Y."/>
        </authorList>
    </citation>
    <scope>NUCLEOTIDE SEQUENCE</scope>
    <source>
        <strain evidence="1">ZJU_SS_LIU_2023</strain>
    </source>
</reference>
<name>A0ACC2NZM3_9HYME</name>
<dbReference type="EMBL" id="CM056742">
    <property type="protein sequence ID" value="KAJ8674985.1"/>
    <property type="molecule type" value="Genomic_DNA"/>
</dbReference>